<protein>
    <submittedName>
        <fullName evidence="1">Uncharacterized protein</fullName>
    </submittedName>
</protein>
<dbReference type="Proteomes" id="UP000054632">
    <property type="component" value="Unassembled WGS sequence"/>
</dbReference>
<evidence type="ECO:0000313" key="2">
    <source>
        <dbReference type="Proteomes" id="UP000054632"/>
    </source>
</evidence>
<accession>A0A0V1EJ90</accession>
<gene>
    <name evidence="1" type="ORF">T4A_440</name>
</gene>
<dbReference type="AlphaFoldDB" id="A0A0V1EJ90"/>
<evidence type="ECO:0000313" key="1">
    <source>
        <dbReference type="EMBL" id="KRY73887.1"/>
    </source>
</evidence>
<organism evidence="1 2">
    <name type="scientific">Trichinella pseudospiralis</name>
    <name type="common">Parasitic roundworm</name>
    <dbReference type="NCBI Taxonomy" id="6337"/>
    <lineage>
        <taxon>Eukaryota</taxon>
        <taxon>Metazoa</taxon>
        <taxon>Ecdysozoa</taxon>
        <taxon>Nematoda</taxon>
        <taxon>Enoplea</taxon>
        <taxon>Dorylaimia</taxon>
        <taxon>Trichinellida</taxon>
        <taxon>Trichinellidae</taxon>
        <taxon>Trichinella</taxon>
    </lineage>
</organism>
<sequence length="151" mass="17316">MKIWDSDVETSIVALGKNYRADVLLVGKKWNDQIRFNNETCFLPANRILALKILPREIKPLRPFRPFTFIAFISLTNSRPSMHFLSLRAPLLKRQTTVSMPCLQLMIDGSQQMMSSTLICFPPHHSDHWRAVFSAMSLNEADKAKIVCVIQ</sequence>
<reference evidence="1 2" key="1">
    <citation type="submission" date="2015-01" db="EMBL/GenBank/DDBJ databases">
        <title>Evolution of Trichinella species and genotypes.</title>
        <authorList>
            <person name="Korhonen P.K."/>
            <person name="Edoardo P."/>
            <person name="Giuseppe L.R."/>
            <person name="Gasser R.B."/>
        </authorList>
    </citation>
    <scope>NUCLEOTIDE SEQUENCE [LARGE SCALE GENOMIC DNA]</scope>
    <source>
        <strain evidence="1">ISS13</strain>
    </source>
</reference>
<dbReference type="EMBL" id="JYDR01000030">
    <property type="protein sequence ID" value="KRY73887.1"/>
    <property type="molecule type" value="Genomic_DNA"/>
</dbReference>
<name>A0A0V1EJ90_TRIPS</name>
<comment type="caution">
    <text evidence="1">The sequence shown here is derived from an EMBL/GenBank/DDBJ whole genome shotgun (WGS) entry which is preliminary data.</text>
</comment>
<proteinExistence type="predicted"/>